<dbReference type="EMBL" id="VDCS01000007">
    <property type="protein sequence ID" value="TNJ44554.1"/>
    <property type="molecule type" value="Genomic_DNA"/>
</dbReference>
<reference evidence="7 8" key="1">
    <citation type="submission" date="2019-05" db="EMBL/GenBank/DDBJ databases">
        <title>Tamlana fucoidanivorans sp. nov., isolated from the surface of algae collected from Fujian province in China.</title>
        <authorList>
            <person name="Li J."/>
        </authorList>
    </citation>
    <scope>NUCLEOTIDE SEQUENCE [LARGE SCALE GENOMIC DNA]</scope>
    <source>
        <strain evidence="7 8">CW2-9</strain>
    </source>
</reference>
<keyword evidence="2" id="KW-0547">Nucleotide-binding</keyword>
<dbReference type="Gene3D" id="3.40.50.10240">
    <property type="entry name" value="Thiamin pyrophosphokinase, catalytic domain"/>
    <property type="match status" value="1"/>
</dbReference>
<dbReference type="CDD" id="cd07995">
    <property type="entry name" value="TPK"/>
    <property type="match status" value="1"/>
</dbReference>
<organism evidence="7 8">
    <name type="scientific">Allotamlana fucoidanivorans</name>
    <dbReference type="NCBI Taxonomy" id="2583814"/>
    <lineage>
        <taxon>Bacteria</taxon>
        <taxon>Pseudomonadati</taxon>
        <taxon>Bacteroidota</taxon>
        <taxon>Flavobacteriia</taxon>
        <taxon>Flavobacteriales</taxon>
        <taxon>Flavobacteriaceae</taxon>
        <taxon>Allotamlana</taxon>
    </lineage>
</organism>
<dbReference type="EC" id="2.7.6.2" evidence="5"/>
<evidence type="ECO:0000259" key="6">
    <source>
        <dbReference type="SMART" id="SM00983"/>
    </source>
</evidence>
<evidence type="ECO:0000313" key="7">
    <source>
        <dbReference type="EMBL" id="TNJ44554.1"/>
    </source>
</evidence>
<evidence type="ECO:0000313" key="8">
    <source>
        <dbReference type="Proteomes" id="UP000308713"/>
    </source>
</evidence>
<comment type="caution">
    <text evidence="7">The sequence shown here is derived from an EMBL/GenBank/DDBJ whole genome shotgun (WGS) entry which is preliminary data.</text>
</comment>
<dbReference type="AlphaFoldDB" id="A0A5C4SKU3"/>
<dbReference type="Pfam" id="PF04263">
    <property type="entry name" value="TPK_catalytic"/>
    <property type="match status" value="1"/>
</dbReference>
<dbReference type="GO" id="GO:0016301">
    <property type="term" value="F:kinase activity"/>
    <property type="evidence" value="ECO:0007669"/>
    <property type="project" value="UniProtKB-KW"/>
</dbReference>
<keyword evidence="8" id="KW-1185">Reference proteome</keyword>
<dbReference type="InterPro" id="IPR007371">
    <property type="entry name" value="TPK_catalytic"/>
</dbReference>
<dbReference type="GO" id="GO:0005524">
    <property type="term" value="F:ATP binding"/>
    <property type="evidence" value="ECO:0007669"/>
    <property type="project" value="UniProtKB-KW"/>
</dbReference>
<dbReference type="SUPFAM" id="SSF63999">
    <property type="entry name" value="Thiamin pyrophosphokinase, catalytic domain"/>
    <property type="match status" value="1"/>
</dbReference>
<dbReference type="InterPro" id="IPR053149">
    <property type="entry name" value="TPK"/>
</dbReference>
<feature type="domain" description="Thiamin pyrophosphokinase thiamin-binding" evidence="6">
    <location>
        <begin position="125"/>
        <end position="196"/>
    </location>
</feature>
<dbReference type="GO" id="GO:0004788">
    <property type="term" value="F:thiamine diphosphokinase activity"/>
    <property type="evidence" value="ECO:0007669"/>
    <property type="project" value="UniProtKB-UniRule"/>
</dbReference>
<evidence type="ECO:0000256" key="5">
    <source>
        <dbReference type="NCBIfam" id="TIGR01378"/>
    </source>
</evidence>
<dbReference type="RefSeq" id="WP_139696480.1">
    <property type="nucleotide sequence ID" value="NZ_CP074074.1"/>
</dbReference>
<name>A0A5C4SKU3_9FLAO</name>
<dbReference type="InterPro" id="IPR006282">
    <property type="entry name" value="Thi_PPkinase"/>
</dbReference>
<protein>
    <recommendedName>
        <fullName evidence="5">Thiamine diphosphokinase</fullName>
        <ecNumber evidence="5">2.7.6.2</ecNumber>
    </recommendedName>
</protein>
<dbReference type="GO" id="GO:0009229">
    <property type="term" value="P:thiamine diphosphate biosynthetic process"/>
    <property type="evidence" value="ECO:0007669"/>
    <property type="project" value="InterPro"/>
</dbReference>
<dbReference type="InterPro" id="IPR036371">
    <property type="entry name" value="TPK_B1-bd_sf"/>
</dbReference>
<keyword evidence="3 7" id="KW-0418">Kinase</keyword>
<dbReference type="SUPFAM" id="SSF63862">
    <property type="entry name" value="Thiamin pyrophosphokinase, substrate-binding domain"/>
    <property type="match status" value="1"/>
</dbReference>
<evidence type="ECO:0000256" key="3">
    <source>
        <dbReference type="ARBA" id="ARBA00022777"/>
    </source>
</evidence>
<dbReference type="GO" id="GO:0006772">
    <property type="term" value="P:thiamine metabolic process"/>
    <property type="evidence" value="ECO:0007669"/>
    <property type="project" value="UniProtKB-UniRule"/>
</dbReference>
<evidence type="ECO:0000256" key="4">
    <source>
        <dbReference type="ARBA" id="ARBA00022840"/>
    </source>
</evidence>
<dbReference type="Pfam" id="PF04265">
    <property type="entry name" value="TPK_B1_binding"/>
    <property type="match status" value="1"/>
</dbReference>
<gene>
    <name evidence="7" type="ORF">FGF67_07865</name>
</gene>
<dbReference type="NCBIfam" id="TIGR01378">
    <property type="entry name" value="thi_PPkinase"/>
    <property type="match status" value="1"/>
</dbReference>
<dbReference type="GO" id="GO:0030975">
    <property type="term" value="F:thiamine binding"/>
    <property type="evidence" value="ECO:0007669"/>
    <property type="project" value="InterPro"/>
</dbReference>
<accession>A0A5C4SKU3</accession>
<dbReference type="PANTHER" id="PTHR41299">
    <property type="entry name" value="THIAMINE PYROPHOSPHOKINASE"/>
    <property type="match status" value="1"/>
</dbReference>
<dbReference type="Proteomes" id="UP000308713">
    <property type="component" value="Unassembled WGS sequence"/>
</dbReference>
<keyword evidence="4" id="KW-0067">ATP-binding</keyword>
<keyword evidence="1 7" id="KW-0808">Transferase</keyword>
<dbReference type="InterPro" id="IPR007373">
    <property type="entry name" value="Thiamin_PyroPKinase_B1-bd"/>
</dbReference>
<dbReference type="InterPro" id="IPR036759">
    <property type="entry name" value="TPK_catalytic_sf"/>
</dbReference>
<dbReference type="SMART" id="SM00983">
    <property type="entry name" value="TPK_B1_binding"/>
    <property type="match status" value="1"/>
</dbReference>
<proteinExistence type="predicted"/>
<evidence type="ECO:0000256" key="1">
    <source>
        <dbReference type="ARBA" id="ARBA00022679"/>
    </source>
</evidence>
<dbReference type="OrthoDB" id="1132102at2"/>
<sequence>MKSKKVLLLLNGEVPHAFPAVDGYDLVCATDGAYWTLKKHDITPDFINGDLDSLKESPENIEIIHTPDQDYTDFDKILDILFNKGYNCIDVFGASGKEQDHFLGNLHTAVHWRNKLDLVFFDNHGYYFLATPYTKIEMSKGKTISLVPMHEAKGVKTTGLQYPLKNETLIFGQRIGTRNKAISNLVEIHFKKGNLFIFVND</sequence>
<dbReference type="PANTHER" id="PTHR41299:SF1">
    <property type="entry name" value="THIAMINE PYROPHOSPHOKINASE"/>
    <property type="match status" value="1"/>
</dbReference>
<evidence type="ECO:0000256" key="2">
    <source>
        <dbReference type="ARBA" id="ARBA00022741"/>
    </source>
</evidence>